<dbReference type="FunFam" id="3.40.50.720:FF:000208">
    <property type="entry name" value="Prephenate dehydrogenase"/>
    <property type="match status" value="1"/>
</dbReference>
<keyword evidence="5" id="KW-0827">Tyrosine biosynthesis</keyword>
<dbReference type="GO" id="GO:0008977">
    <property type="term" value="F:prephenate dehydrogenase (NAD+) activity"/>
    <property type="evidence" value="ECO:0007669"/>
    <property type="project" value="UniProtKB-EC"/>
</dbReference>
<dbReference type="RefSeq" id="WP_060672446.1">
    <property type="nucleotide sequence ID" value="NZ_LIXZ01000006.1"/>
</dbReference>
<dbReference type="NCBIfam" id="NF005107">
    <property type="entry name" value="PRK06545.1-5"/>
    <property type="match status" value="1"/>
</dbReference>
<dbReference type="InterPro" id="IPR046826">
    <property type="entry name" value="PDH_N"/>
</dbReference>
<dbReference type="EC" id="1.3.1.12" evidence="3"/>
<dbReference type="FunFam" id="1.10.3660.10:FF:000003">
    <property type="entry name" value="Prephenate dehydrogenase"/>
    <property type="match status" value="1"/>
</dbReference>
<dbReference type="InterPro" id="IPR036291">
    <property type="entry name" value="NAD(P)-bd_dom_sf"/>
</dbReference>
<reference evidence="13 14" key="1">
    <citation type="submission" date="2015-08" db="EMBL/GenBank/DDBJ databases">
        <title>Draft Genome Sequence of Bacillus vietnamensis UCD-SED5.</title>
        <authorList>
            <person name="Lee R.D."/>
            <person name="Jospin G."/>
            <person name="Lang J.M."/>
            <person name="Coil D.A."/>
            <person name="Eisen J.A."/>
        </authorList>
    </citation>
    <scope>NUCLEOTIDE SEQUENCE [LARGE SCALE GENOMIC DNA]</scope>
    <source>
        <strain evidence="13 14">UCD-SED5</strain>
    </source>
</reference>
<keyword evidence="7" id="KW-0560">Oxidoreductase</keyword>
<keyword evidence="6" id="KW-0028">Amino-acid biosynthesis</keyword>
<dbReference type="GO" id="GO:0004665">
    <property type="term" value="F:prephenate dehydrogenase (NADP+) activity"/>
    <property type="evidence" value="ECO:0007669"/>
    <property type="project" value="InterPro"/>
</dbReference>
<dbReference type="PANTHER" id="PTHR21363:SF0">
    <property type="entry name" value="PREPHENATE DEHYDROGENASE [NADP(+)]"/>
    <property type="match status" value="1"/>
</dbReference>
<keyword evidence="9" id="KW-0057">Aromatic amino acid biosynthesis</keyword>
<dbReference type="InterPro" id="IPR002912">
    <property type="entry name" value="ACT_dom"/>
</dbReference>
<comment type="caution">
    <text evidence="13">The sequence shown here is derived from an EMBL/GenBank/DDBJ whole genome shotgun (WGS) entry which is preliminary data.</text>
</comment>
<evidence type="ECO:0000256" key="9">
    <source>
        <dbReference type="ARBA" id="ARBA00023141"/>
    </source>
</evidence>
<evidence type="ECO:0000256" key="4">
    <source>
        <dbReference type="ARBA" id="ARBA00016891"/>
    </source>
</evidence>
<evidence type="ECO:0000256" key="5">
    <source>
        <dbReference type="ARBA" id="ARBA00022498"/>
    </source>
</evidence>
<evidence type="ECO:0000256" key="6">
    <source>
        <dbReference type="ARBA" id="ARBA00022605"/>
    </source>
</evidence>
<dbReference type="Pfam" id="PF20463">
    <property type="entry name" value="PDH_C"/>
    <property type="match status" value="1"/>
</dbReference>
<evidence type="ECO:0000256" key="8">
    <source>
        <dbReference type="ARBA" id="ARBA00023027"/>
    </source>
</evidence>
<dbReference type="GO" id="GO:0006571">
    <property type="term" value="P:tyrosine biosynthetic process"/>
    <property type="evidence" value="ECO:0007669"/>
    <property type="project" value="UniProtKB-UniPathway"/>
</dbReference>
<dbReference type="AlphaFoldDB" id="A0A0P6WQN3"/>
<dbReference type="Gene3D" id="3.40.50.720">
    <property type="entry name" value="NAD(P)-binding Rossmann-like Domain"/>
    <property type="match status" value="1"/>
</dbReference>
<dbReference type="eggNOG" id="COG0287">
    <property type="taxonomic scope" value="Bacteria"/>
</dbReference>
<evidence type="ECO:0000256" key="10">
    <source>
        <dbReference type="ARBA" id="ARBA00049260"/>
    </source>
</evidence>
<dbReference type="OrthoDB" id="9802008at2"/>
<dbReference type="InterPro" id="IPR046825">
    <property type="entry name" value="PDH_C"/>
</dbReference>
<dbReference type="EMBL" id="LIXZ01000006">
    <property type="protein sequence ID" value="KPL59887.1"/>
    <property type="molecule type" value="Genomic_DNA"/>
</dbReference>
<dbReference type="InterPro" id="IPR008927">
    <property type="entry name" value="6-PGluconate_DH-like_C_sf"/>
</dbReference>
<dbReference type="SUPFAM" id="SSF48179">
    <property type="entry name" value="6-phosphogluconate dehydrogenase C-terminal domain-like"/>
    <property type="match status" value="1"/>
</dbReference>
<accession>A0A0P6WQN3</accession>
<dbReference type="InterPro" id="IPR045865">
    <property type="entry name" value="ACT-like_dom_sf"/>
</dbReference>
<dbReference type="SUPFAM" id="SSF55021">
    <property type="entry name" value="ACT-like"/>
    <property type="match status" value="1"/>
</dbReference>
<sequence length="367" mass="41019">MNGTVLIIGMGLIGGSLSLCIKKEHPHTTIIGHDVNHKELRLARSLGVIDEMSLSLQTAAERADLIVISTPVFQTEKILAQFESLSLKENVLITDTGSTKEQIMRCSEKLTKNGIQFIGGHPMAGSHKSGVAAAKEILFENAFYMLTPGSGVAEENVGRLQDWLKGTHAKFLIIEPREHDELTGMISHFPHIVAASLVHQAKGSSTEHPYLRRLAAGGFRDITRIASSNPTMWKDITIQNRGVLLSLLREWKVEMDEVVSLIEMNDSQKIYDYFNDAKTFRDELPILEKGAIPSFYDLFVDVPDYPGVISEVTGYLAQEKISLTNIRIMETREDIYGVLAISFQTLEDRERALNCLREQTNYELFLG</sequence>
<feature type="domain" description="ACT" evidence="12">
    <location>
        <begin position="297"/>
        <end position="367"/>
    </location>
</feature>
<protein>
    <recommendedName>
        <fullName evidence="4">Prephenate dehydrogenase</fullName>
        <ecNumber evidence="3">1.3.1.12</ecNumber>
    </recommendedName>
</protein>
<gene>
    <name evidence="13" type="ORF">AM506_09990</name>
</gene>
<evidence type="ECO:0000313" key="14">
    <source>
        <dbReference type="Proteomes" id="UP000050398"/>
    </source>
</evidence>
<keyword evidence="8" id="KW-0520">NAD</keyword>
<dbReference type="Gene3D" id="1.10.3660.10">
    <property type="entry name" value="6-phosphogluconate dehydrogenase C-terminal like domain"/>
    <property type="match status" value="1"/>
</dbReference>
<comment type="similarity">
    <text evidence="2">Belongs to the prephenate/arogenate dehydrogenase family.</text>
</comment>
<evidence type="ECO:0000259" key="12">
    <source>
        <dbReference type="PROSITE" id="PS51671"/>
    </source>
</evidence>
<comment type="catalytic activity">
    <reaction evidence="10">
        <text>prephenate + NAD(+) = 3-(4-hydroxyphenyl)pyruvate + CO2 + NADH</text>
        <dbReference type="Rhea" id="RHEA:13869"/>
        <dbReference type="ChEBI" id="CHEBI:16526"/>
        <dbReference type="ChEBI" id="CHEBI:29934"/>
        <dbReference type="ChEBI" id="CHEBI:36242"/>
        <dbReference type="ChEBI" id="CHEBI:57540"/>
        <dbReference type="ChEBI" id="CHEBI:57945"/>
        <dbReference type="EC" id="1.3.1.12"/>
    </reaction>
</comment>
<organism evidence="13 14">
    <name type="scientific">Rossellomorea vietnamensis</name>
    <dbReference type="NCBI Taxonomy" id="218284"/>
    <lineage>
        <taxon>Bacteria</taxon>
        <taxon>Bacillati</taxon>
        <taxon>Bacillota</taxon>
        <taxon>Bacilli</taxon>
        <taxon>Bacillales</taxon>
        <taxon>Bacillaceae</taxon>
        <taxon>Rossellomorea</taxon>
    </lineage>
</organism>
<dbReference type="Pfam" id="PF01842">
    <property type="entry name" value="ACT"/>
    <property type="match status" value="1"/>
</dbReference>
<dbReference type="SUPFAM" id="SSF51735">
    <property type="entry name" value="NAD(P)-binding Rossmann-fold domains"/>
    <property type="match status" value="1"/>
</dbReference>
<evidence type="ECO:0000256" key="2">
    <source>
        <dbReference type="ARBA" id="ARBA00007964"/>
    </source>
</evidence>
<dbReference type="CDD" id="cd04909">
    <property type="entry name" value="ACT_PDH-BS"/>
    <property type="match status" value="1"/>
</dbReference>
<evidence type="ECO:0000256" key="3">
    <source>
        <dbReference type="ARBA" id="ARBA00012068"/>
    </source>
</evidence>
<proteinExistence type="inferred from homology"/>
<dbReference type="Proteomes" id="UP000050398">
    <property type="component" value="Unassembled WGS sequence"/>
</dbReference>
<evidence type="ECO:0000256" key="1">
    <source>
        <dbReference type="ARBA" id="ARBA00005067"/>
    </source>
</evidence>
<evidence type="ECO:0000313" key="13">
    <source>
        <dbReference type="EMBL" id="KPL59887.1"/>
    </source>
</evidence>
<dbReference type="UniPathway" id="UPA00122">
    <property type="reaction ID" value="UER00961"/>
</dbReference>
<dbReference type="PROSITE" id="PS51671">
    <property type="entry name" value="ACT"/>
    <property type="match status" value="1"/>
</dbReference>
<dbReference type="PROSITE" id="PS51176">
    <property type="entry name" value="PDH_ADH"/>
    <property type="match status" value="1"/>
</dbReference>
<feature type="domain" description="Prephenate/arogenate dehydrogenase" evidence="11">
    <location>
        <begin position="3"/>
        <end position="292"/>
    </location>
</feature>
<name>A0A0P6WQN3_9BACI</name>
<dbReference type="PANTHER" id="PTHR21363">
    <property type="entry name" value="PREPHENATE DEHYDROGENASE"/>
    <property type="match status" value="1"/>
</dbReference>
<evidence type="ECO:0000256" key="7">
    <source>
        <dbReference type="ARBA" id="ARBA00023002"/>
    </source>
</evidence>
<dbReference type="GO" id="GO:0070403">
    <property type="term" value="F:NAD+ binding"/>
    <property type="evidence" value="ECO:0007669"/>
    <property type="project" value="InterPro"/>
</dbReference>
<dbReference type="PATRIC" id="fig|218284.4.peg.3663"/>
<dbReference type="InterPro" id="IPR003099">
    <property type="entry name" value="Prephen_DH"/>
</dbReference>
<comment type="pathway">
    <text evidence="1">Amino-acid biosynthesis; L-tyrosine biosynthesis; (4-hydroxyphenyl)pyruvate from prephenate (NAD(+) route): step 1/1.</text>
</comment>
<evidence type="ECO:0000259" key="11">
    <source>
        <dbReference type="PROSITE" id="PS51176"/>
    </source>
</evidence>
<dbReference type="Pfam" id="PF02153">
    <property type="entry name" value="PDH_N"/>
    <property type="match status" value="1"/>
</dbReference>
<dbReference type="InterPro" id="IPR050812">
    <property type="entry name" value="Preph/Arog_dehydrog"/>
</dbReference>